<dbReference type="EMBL" id="KZ308446">
    <property type="protein sequence ID" value="KAG8229803.1"/>
    <property type="molecule type" value="Genomic_DNA"/>
</dbReference>
<proteinExistence type="predicted"/>
<accession>A0A8K0P283</accession>
<organism evidence="1 2">
    <name type="scientific">Ladona fulva</name>
    <name type="common">Scarce chaser dragonfly</name>
    <name type="synonym">Libellula fulva</name>
    <dbReference type="NCBI Taxonomy" id="123851"/>
    <lineage>
        <taxon>Eukaryota</taxon>
        <taxon>Metazoa</taxon>
        <taxon>Ecdysozoa</taxon>
        <taxon>Arthropoda</taxon>
        <taxon>Hexapoda</taxon>
        <taxon>Insecta</taxon>
        <taxon>Pterygota</taxon>
        <taxon>Palaeoptera</taxon>
        <taxon>Odonata</taxon>
        <taxon>Epiprocta</taxon>
        <taxon>Anisoptera</taxon>
        <taxon>Libelluloidea</taxon>
        <taxon>Libellulidae</taxon>
        <taxon>Ladona</taxon>
    </lineage>
</organism>
<keyword evidence="2" id="KW-1185">Reference proteome</keyword>
<reference evidence="1" key="1">
    <citation type="submission" date="2013-04" db="EMBL/GenBank/DDBJ databases">
        <authorList>
            <person name="Qu J."/>
            <person name="Murali S.C."/>
            <person name="Bandaranaike D."/>
            <person name="Bellair M."/>
            <person name="Blankenburg K."/>
            <person name="Chao H."/>
            <person name="Dinh H."/>
            <person name="Doddapaneni H."/>
            <person name="Downs B."/>
            <person name="Dugan-Rocha S."/>
            <person name="Elkadiri S."/>
            <person name="Gnanaolivu R.D."/>
            <person name="Hernandez B."/>
            <person name="Javaid M."/>
            <person name="Jayaseelan J.C."/>
            <person name="Lee S."/>
            <person name="Li M."/>
            <person name="Ming W."/>
            <person name="Munidasa M."/>
            <person name="Muniz J."/>
            <person name="Nguyen L."/>
            <person name="Ongeri F."/>
            <person name="Osuji N."/>
            <person name="Pu L.-L."/>
            <person name="Puazo M."/>
            <person name="Qu C."/>
            <person name="Quiroz J."/>
            <person name="Raj R."/>
            <person name="Weissenberger G."/>
            <person name="Xin Y."/>
            <person name="Zou X."/>
            <person name="Han Y."/>
            <person name="Richards S."/>
            <person name="Worley K."/>
            <person name="Muzny D."/>
            <person name="Gibbs R."/>
        </authorList>
    </citation>
    <scope>NUCLEOTIDE SEQUENCE</scope>
    <source>
        <strain evidence="1">Sampled in the wild</strain>
    </source>
</reference>
<dbReference type="Gene3D" id="3.30.70.1820">
    <property type="entry name" value="L1 transposable element, RRM domain"/>
    <property type="match status" value="1"/>
</dbReference>
<evidence type="ECO:0000313" key="1">
    <source>
        <dbReference type="EMBL" id="KAG8229803.1"/>
    </source>
</evidence>
<dbReference type="OrthoDB" id="10066957at2759"/>
<evidence type="ECO:0000313" key="2">
    <source>
        <dbReference type="Proteomes" id="UP000792457"/>
    </source>
</evidence>
<dbReference type="AlphaFoldDB" id="A0A8K0P283"/>
<gene>
    <name evidence="1" type="ORF">J437_LFUL005884</name>
</gene>
<reference evidence="1" key="2">
    <citation type="submission" date="2017-10" db="EMBL/GenBank/DDBJ databases">
        <title>Ladona fulva Genome sequencing and assembly.</title>
        <authorList>
            <person name="Murali S."/>
            <person name="Richards S."/>
            <person name="Bandaranaike D."/>
            <person name="Bellair M."/>
            <person name="Blankenburg K."/>
            <person name="Chao H."/>
            <person name="Dinh H."/>
            <person name="Doddapaneni H."/>
            <person name="Dugan-Rocha S."/>
            <person name="Elkadiri S."/>
            <person name="Gnanaolivu R."/>
            <person name="Hernandez B."/>
            <person name="Skinner E."/>
            <person name="Javaid M."/>
            <person name="Lee S."/>
            <person name="Li M."/>
            <person name="Ming W."/>
            <person name="Munidasa M."/>
            <person name="Muniz J."/>
            <person name="Nguyen L."/>
            <person name="Hughes D."/>
            <person name="Osuji N."/>
            <person name="Pu L.-L."/>
            <person name="Puazo M."/>
            <person name="Qu C."/>
            <person name="Quiroz J."/>
            <person name="Raj R."/>
            <person name="Weissenberger G."/>
            <person name="Xin Y."/>
            <person name="Zou X."/>
            <person name="Han Y."/>
            <person name="Worley K."/>
            <person name="Muzny D."/>
            <person name="Gibbs R."/>
        </authorList>
    </citation>
    <scope>NUCLEOTIDE SEQUENCE</scope>
    <source>
        <strain evidence="1">Sampled in the wild</strain>
    </source>
</reference>
<comment type="caution">
    <text evidence="1">The sequence shown here is derived from an EMBL/GenBank/DDBJ whole genome shotgun (WGS) entry which is preliminary data.</text>
</comment>
<sequence length="206" mass="23290">MIRYLIHQGWNYGHPPLSASLLASAGAVVDTVRRMVPTSKAAPDASGGAGKALDALEQYSRRNCLLIHGLPECEGEVAVNNVLSFFDTKIGIKLPLYSIDRAHRLGRRNRDHKRPRPVIVKFVSYADRDMVWKSKKRLRGSGFLITESLTSYRKRVLDEAKRMFDRENVWISDGRIMVLGSDGTKHKSNTLQDLQLYVLRAQNQIT</sequence>
<name>A0A8K0P283_LADFU</name>
<protein>
    <submittedName>
        <fullName evidence="1">Uncharacterized protein</fullName>
    </submittedName>
</protein>
<dbReference type="Proteomes" id="UP000792457">
    <property type="component" value="Unassembled WGS sequence"/>
</dbReference>